<feature type="signal peptide" evidence="2">
    <location>
        <begin position="1"/>
        <end position="22"/>
    </location>
</feature>
<evidence type="ECO:0000313" key="4">
    <source>
        <dbReference type="EMBL" id="EXU80217.1"/>
    </source>
</evidence>
<dbReference type="Gene3D" id="3.30.160.670">
    <property type="match status" value="1"/>
</dbReference>
<keyword evidence="5" id="KW-1185">Reference proteome</keyword>
<name>A0A014QAR8_9BURK</name>
<evidence type="ECO:0000259" key="3">
    <source>
        <dbReference type="Pfam" id="PF13590"/>
    </source>
</evidence>
<organism evidence="4 5">
    <name type="scientific">Comamonas aquatica DA1877</name>
    <dbReference type="NCBI Taxonomy" id="1457173"/>
    <lineage>
        <taxon>Bacteria</taxon>
        <taxon>Pseudomonadati</taxon>
        <taxon>Pseudomonadota</taxon>
        <taxon>Betaproteobacteria</taxon>
        <taxon>Burkholderiales</taxon>
        <taxon>Comamonadaceae</taxon>
        <taxon>Comamonas</taxon>
    </lineage>
</organism>
<dbReference type="EMBL" id="JBOK01000009">
    <property type="protein sequence ID" value="EXU80217.1"/>
    <property type="molecule type" value="Genomic_DNA"/>
</dbReference>
<reference evidence="4 5" key="1">
    <citation type="submission" date="2014-01" db="EMBL/GenBank/DDBJ databases">
        <title>Interspecies Systems Biology Uncovers Metabolites Affecting C. elegans Gene Expression and Life History Traits.</title>
        <authorList>
            <person name="Watson E."/>
            <person name="Macneil L.T."/>
            <person name="Ritter A.D."/>
            <person name="Yilmaz L.S."/>
            <person name="Rosebrock A.P."/>
            <person name="Caudy A.A."/>
            <person name="Walhout A.J."/>
        </authorList>
    </citation>
    <scope>NUCLEOTIDE SEQUENCE [LARGE SCALE GENOMIC DNA]</scope>
    <source>
        <strain evidence="4 5">DA1877</strain>
    </source>
</reference>
<sequence>MQPHRLPSNSRRWALVAVLASAAVLAGCASGPRQITSSVQTYASMGGVQLPATYRLELLPSQTQQQSFARVEAAAEQALRRVGLTRDPRPELARLVVQVGATASQGRAYHPAYDDWFYGPRFGWGMAYGGRWGGGLGMNWMMDTPPMVYYRAVKLVLRDQQTQQIVYETSAEYDEVRMDDQVIWNVLFDAALTDFPNPPAGTRQVRTTLEAKPAPATTTTTPTAAPAAAGAAR</sequence>
<dbReference type="Pfam" id="PF13590">
    <property type="entry name" value="DUF4136"/>
    <property type="match status" value="1"/>
</dbReference>
<feature type="domain" description="DUF4136" evidence="3">
    <location>
        <begin position="57"/>
        <end position="196"/>
    </location>
</feature>
<dbReference type="InterPro" id="IPR025411">
    <property type="entry name" value="DUF4136"/>
</dbReference>
<gene>
    <name evidence="4" type="ORF">AX13_18170</name>
</gene>
<dbReference type="Proteomes" id="UP000020766">
    <property type="component" value="Unassembled WGS sequence"/>
</dbReference>
<accession>A0A014QAR8</accession>
<dbReference type="AlphaFoldDB" id="A0A014QAR8"/>
<evidence type="ECO:0000256" key="2">
    <source>
        <dbReference type="SAM" id="SignalP"/>
    </source>
</evidence>
<feature type="region of interest" description="Disordered" evidence="1">
    <location>
        <begin position="210"/>
        <end position="233"/>
    </location>
</feature>
<dbReference type="PROSITE" id="PS51257">
    <property type="entry name" value="PROKAR_LIPOPROTEIN"/>
    <property type="match status" value="1"/>
</dbReference>
<dbReference type="RefSeq" id="WP_043383154.1">
    <property type="nucleotide sequence ID" value="NZ_JBOK01000009.1"/>
</dbReference>
<protein>
    <recommendedName>
        <fullName evidence="3">DUF4136 domain-containing protein</fullName>
    </recommendedName>
</protein>
<feature type="chain" id="PRO_5001473263" description="DUF4136 domain-containing protein" evidence="2">
    <location>
        <begin position="23"/>
        <end position="233"/>
    </location>
</feature>
<dbReference type="PATRIC" id="fig|1457173.3.peg.1881"/>
<comment type="caution">
    <text evidence="4">The sequence shown here is derived from an EMBL/GenBank/DDBJ whole genome shotgun (WGS) entry which is preliminary data.</text>
</comment>
<evidence type="ECO:0000313" key="5">
    <source>
        <dbReference type="Proteomes" id="UP000020766"/>
    </source>
</evidence>
<proteinExistence type="predicted"/>
<evidence type="ECO:0000256" key="1">
    <source>
        <dbReference type="SAM" id="MobiDB-lite"/>
    </source>
</evidence>
<keyword evidence="2" id="KW-0732">Signal</keyword>